<evidence type="ECO:0000313" key="11">
    <source>
        <dbReference type="EMBL" id="KAI5388858.1"/>
    </source>
</evidence>
<sequence length="327" mass="35672">MDSPMEFWGVEAKVGQSVKVDPNDEFEGYIHISKVALGEFKKGKASEPVVVYVKVKDQKIVLGTLIKDEIPQISLDIVLEQESELSHNSKNAAVYFSGYKVFRPDDESEGSESSDSDEELAPLKENAVKVEADKSGKPTAEVDALTKQVKVVDPTNGKIVDPVKHEDESDDESDSDFSEDEISDDEIDSDSDESESEQDASPKSLDADTTGTDSDTDSEEETPAKVVTQGKNNKRGIGAGSQTPVPAKKAKKATPEKTDGKKGVHIATPHPTKQSGKFHQNAAKGQTPNSSKPGQQSKKSKQGRRFSKLWKLRSLLESHVLKFCQHC</sequence>
<evidence type="ECO:0000259" key="10">
    <source>
        <dbReference type="Pfam" id="PF17800"/>
    </source>
</evidence>
<gene>
    <name evidence="11" type="ORF">KIW84_074497</name>
</gene>
<accession>A0A9D4VRF6</accession>
<dbReference type="GO" id="GO:0005730">
    <property type="term" value="C:nucleolus"/>
    <property type="evidence" value="ECO:0007669"/>
    <property type="project" value="UniProtKB-SubCell"/>
</dbReference>
<dbReference type="InterPro" id="IPR041232">
    <property type="entry name" value="NPL"/>
</dbReference>
<evidence type="ECO:0000256" key="2">
    <source>
        <dbReference type="ARBA" id="ARBA00006673"/>
    </source>
</evidence>
<dbReference type="GO" id="GO:0006325">
    <property type="term" value="P:chromatin organization"/>
    <property type="evidence" value="ECO:0007669"/>
    <property type="project" value="UniProtKB-KW"/>
</dbReference>
<evidence type="ECO:0000256" key="4">
    <source>
        <dbReference type="ARBA" id="ARBA00022801"/>
    </source>
</evidence>
<keyword evidence="4" id="KW-0378">Hydrolase</keyword>
<keyword evidence="7" id="KW-0804">Transcription</keyword>
<feature type="compositionally biased region" description="Acidic residues" evidence="9">
    <location>
        <begin position="106"/>
        <end position="120"/>
    </location>
</feature>
<proteinExistence type="inferred from homology"/>
<evidence type="ECO:0000256" key="6">
    <source>
        <dbReference type="ARBA" id="ARBA00023015"/>
    </source>
</evidence>
<feature type="compositionally biased region" description="Basic and acidic residues" evidence="9">
    <location>
        <begin position="126"/>
        <end position="136"/>
    </location>
</feature>
<evidence type="ECO:0000256" key="9">
    <source>
        <dbReference type="SAM" id="MobiDB-lite"/>
    </source>
</evidence>
<evidence type="ECO:0000256" key="5">
    <source>
        <dbReference type="ARBA" id="ARBA00022853"/>
    </source>
</evidence>
<evidence type="ECO:0000256" key="8">
    <source>
        <dbReference type="ARBA" id="ARBA00023242"/>
    </source>
</evidence>
<dbReference type="FunFam" id="2.60.120.340:FF:000004">
    <property type="entry name" value="Histone deacetylase HDT1"/>
    <property type="match status" value="1"/>
</dbReference>
<organism evidence="11 12">
    <name type="scientific">Pisum sativum</name>
    <name type="common">Garden pea</name>
    <name type="synonym">Lathyrus oleraceus</name>
    <dbReference type="NCBI Taxonomy" id="3888"/>
    <lineage>
        <taxon>Eukaryota</taxon>
        <taxon>Viridiplantae</taxon>
        <taxon>Streptophyta</taxon>
        <taxon>Embryophyta</taxon>
        <taxon>Tracheophyta</taxon>
        <taxon>Spermatophyta</taxon>
        <taxon>Magnoliopsida</taxon>
        <taxon>eudicotyledons</taxon>
        <taxon>Gunneridae</taxon>
        <taxon>Pentapetalae</taxon>
        <taxon>rosids</taxon>
        <taxon>fabids</taxon>
        <taxon>Fabales</taxon>
        <taxon>Fabaceae</taxon>
        <taxon>Papilionoideae</taxon>
        <taxon>50 kb inversion clade</taxon>
        <taxon>NPAAA clade</taxon>
        <taxon>Hologalegina</taxon>
        <taxon>IRL clade</taxon>
        <taxon>Fabeae</taxon>
        <taxon>Lathyrus</taxon>
    </lineage>
</organism>
<evidence type="ECO:0000313" key="12">
    <source>
        <dbReference type="Proteomes" id="UP001058974"/>
    </source>
</evidence>
<feature type="compositionally biased region" description="Polar residues" evidence="9">
    <location>
        <begin position="271"/>
        <end position="289"/>
    </location>
</feature>
<comment type="similarity">
    <text evidence="2">Belongs to the histone deacetylase HD2 family.</text>
</comment>
<protein>
    <submittedName>
        <fullName evidence="11">Histone deacetylase hdt1</fullName>
    </submittedName>
</protein>
<keyword evidence="12" id="KW-1185">Reference proteome</keyword>
<feature type="domain" description="Nucleoplasmin-like" evidence="10">
    <location>
        <begin position="7"/>
        <end position="100"/>
    </location>
</feature>
<evidence type="ECO:0000256" key="1">
    <source>
        <dbReference type="ARBA" id="ARBA00004604"/>
    </source>
</evidence>
<reference evidence="11 12" key="1">
    <citation type="journal article" date="2022" name="Nat. Genet.">
        <title>Improved pea reference genome and pan-genome highlight genomic features and evolutionary characteristics.</title>
        <authorList>
            <person name="Yang T."/>
            <person name="Liu R."/>
            <person name="Luo Y."/>
            <person name="Hu S."/>
            <person name="Wang D."/>
            <person name="Wang C."/>
            <person name="Pandey M.K."/>
            <person name="Ge S."/>
            <person name="Xu Q."/>
            <person name="Li N."/>
            <person name="Li G."/>
            <person name="Huang Y."/>
            <person name="Saxena R.K."/>
            <person name="Ji Y."/>
            <person name="Li M."/>
            <person name="Yan X."/>
            <person name="He Y."/>
            <person name="Liu Y."/>
            <person name="Wang X."/>
            <person name="Xiang C."/>
            <person name="Varshney R.K."/>
            <person name="Ding H."/>
            <person name="Gao S."/>
            <person name="Zong X."/>
        </authorList>
    </citation>
    <scope>NUCLEOTIDE SEQUENCE [LARGE SCALE GENOMIC DNA]</scope>
    <source>
        <strain evidence="11 12">cv. Zhongwan 6</strain>
    </source>
</reference>
<dbReference type="Proteomes" id="UP001058974">
    <property type="component" value="Chromosome 7"/>
</dbReference>
<name>A0A9D4VRF6_PEA</name>
<feature type="compositionally biased region" description="Basic and acidic residues" evidence="9">
    <location>
        <begin position="253"/>
        <end position="262"/>
    </location>
</feature>
<dbReference type="EMBL" id="JAMSHJ010000007">
    <property type="protein sequence ID" value="KAI5388858.1"/>
    <property type="molecule type" value="Genomic_DNA"/>
</dbReference>
<dbReference type="Gramene" id="Psat07G0449700-T1">
    <property type="protein sequence ID" value="KAI5388858.1"/>
    <property type="gene ID" value="KIW84_074497"/>
</dbReference>
<feature type="compositionally biased region" description="Acidic residues" evidence="9">
    <location>
        <begin position="168"/>
        <end position="198"/>
    </location>
</feature>
<dbReference type="AlphaFoldDB" id="A0A9D4VRF6"/>
<dbReference type="Gene3D" id="2.60.120.340">
    <property type="entry name" value="Nucleoplasmin core domain"/>
    <property type="match status" value="1"/>
</dbReference>
<keyword evidence="3" id="KW-0678">Repressor</keyword>
<comment type="caution">
    <text evidence="11">The sequence shown here is derived from an EMBL/GenBank/DDBJ whole genome shotgun (WGS) entry which is preliminary data.</text>
</comment>
<keyword evidence="5" id="KW-0156">Chromatin regulator</keyword>
<dbReference type="Pfam" id="PF17800">
    <property type="entry name" value="NPL"/>
    <property type="match status" value="1"/>
</dbReference>
<evidence type="ECO:0000256" key="3">
    <source>
        <dbReference type="ARBA" id="ARBA00022491"/>
    </source>
</evidence>
<keyword evidence="8" id="KW-0539">Nucleus</keyword>
<keyword evidence="6" id="KW-0805">Transcription regulation</keyword>
<evidence type="ECO:0000256" key="7">
    <source>
        <dbReference type="ARBA" id="ARBA00023163"/>
    </source>
</evidence>
<dbReference type="GO" id="GO:0016787">
    <property type="term" value="F:hydrolase activity"/>
    <property type="evidence" value="ECO:0007669"/>
    <property type="project" value="UniProtKB-KW"/>
</dbReference>
<feature type="region of interest" description="Disordered" evidence="9">
    <location>
        <begin position="105"/>
        <end position="306"/>
    </location>
</feature>
<comment type="subcellular location">
    <subcellularLocation>
        <location evidence="1">Nucleus</location>
        <location evidence="1">Nucleolus</location>
    </subcellularLocation>
</comment>